<sequence length="29" mass="3384">MTEELSPGFPRSLVFEGVRRHTHRFRAAV</sequence>
<dbReference type="Proteomes" id="UP001265700">
    <property type="component" value="Unassembled WGS sequence"/>
</dbReference>
<keyword evidence="2" id="KW-1185">Reference proteome</keyword>
<reference evidence="1 2" key="1">
    <citation type="submission" date="2023-07" db="EMBL/GenBank/DDBJ databases">
        <title>Sorghum-associated microbial communities from plants grown in Nebraska, USA.</title>
        <authorList>
            <person name="Schachtman D."/>
        </authorList>
    </citation>
    <scope>NUCLEOTIDE SEQUENCE [LARGE SCALE GENOMIC DNA]</scope>
    <source>
        <strain evidence="1 2">4249</strain>
    </source>
</reference>
<organism evidence="1 2">
    <name type="scientific">Hydrogenophaga palleronii</name>
    <dbReference type="NCBI Taxonomy" id="65655"/>
    <lineage>
        <taxon>Bacteria</taxon>
        <taxon>Pseudomonadati</taxon>
        <taxon>Pseudomonadota</taxon>
        <taxon>Betaproteobacteria</taxon>
        <taxon>Burkholderiales</taxon>
        <taxon>Comamonadaceae</taxon>
        <taxon>Hydrogenophaga</taxon>
    </lineage>
</organism>
<protein>
    <submittedName>
        <fullName evidence="1">Uncharacterized protein</fullName>
    </submittedName>
</protein>
<gene>
    <name evidence="1" type="ORF">J2W49_003609</name>
</gene>
<evidence type="ECO:0000313" key="2">
    <source>
        <dbReference type="Proteomes" id="UP001265700"/>
    </source>
</evidence>
<proteinExistence type="predicted"/>
<accession>A0ABU1WQS2</accession>
<dbReference type="EMBL" id="JAVDWU010000008">
    <property type="protein sequence ID" value="MDR7151633.1"/>
    <property type="molecule type" value="Genomic_DNA"/>
</dbReference>
<evidence type="ECO:0000313" key="1">
    <source>
        <dbReference type="EMBL" id="MDR7151633.1"/>
    </source>
</evidence>
<name>A0ABU1WQS2_9BURK</name>
<comment type="caution">
    <text evidence="1">The sequence shown here is derived from an EMBL/GenBank/DDBJ whole genome shotgun (WGS) entry which is preliminary data.</text>
</comment>